<evidence type="ECO:0000313" key="10">
    <source>
        <dbReference type="EMBL" id="GEK97111.1"/>
    </source>
</evidence>
<name>A0A511BBC3_9PROT</name>
<comment type="cofactor">
    <cofactor evidence="1 8">
        <name>pyridoxal 5'-phosphate</name>
        <dbReference type="ChEBI" id="CHEBI:597326"/>
    </cofactor>
</comment>
<evidence type="ECO:0000313" key="11">
    <source>
        <dbReference type="Proteomes" id="UP000321079"/>
    </source>
</evidence>
<evidence type="ECO:0000256" key="4">
    <source>
        <dbReference type="ARBA" id="ARBA00023239"/>
    </source>
</evidence>
<protein>
    <recommendedName>
        <fullName evidence="6">ornithine decarboxylase</fullName>
        <ecNumber evidence="6">4.1.1.17</ecNumber>
    </recommendedName>
</protein>
<dbReference type="Proteomes" id="UP000321079">
    <property type="component" value="Unassembled WGS sequence"/>
</dbReference>
<evidence type="ECO:0000256" key="7">
    <source>
        <dbReference type="ARBA" id="ARBA00049127"/>
    </source>
</evidence>
<dbReference type="EMBL" id="BJVA01000017">
    <property type="protein sequence ID" value="GEK97111.1"/>
    <property type="molecule type" value="Genomic_DNA"/>
</dbReference>
<comment type="caution">
    <text evidence="10">The sequence shown here is derived from an EMBL/GenBank/DDBJ whole genome shotgun (WGS) entry which is preliminary data.</text>
</comment>
<dbReference type="SUPFAM" id="SSF51419">
    <property type="entry name" value="PLP-binding barrel"/>
    <property type="match status" value="1"/>
</dbReference>
<feature type="domain" description="Orn/DAP/Arg decarboxylase 2 N-terminal" evidence="9">
    <location>
        <begin position="25"/>
        <end position="258"/>
    </location>
</feature>
<feature type="modified residue" description="N6-(pyridoxal phosphate)lysine" evidence="8">
    <location>
        <position position="47"/>
    </location>
</feature>
<evidence type="ECO:0000256" key="1">
    <source>
        <dbReference type="ARBA" id="ARBA00001933"/>
    </source>
</evidence>
<keyword evidence="11" id="KW-1185">Reference proteome</keyword>
<dbReference type="InterPro" id="IPR022653">
    <property type="entry name" value="De-COase2_pyr-phos_BS"/>
</dbReference>
<feature type="active site" description="Proton donor" evidence="8">
    <location>
        <position position="327"/>
    </location>
</feature>
<dbReference type="InterPro" id="IPR009006">
    <property type="entry name" value="Ala_racemase/Decarboxylase_C"/>
</dbReference>
<dbReference type="Gene3D" id="3.20.20.10">
    <property type="entry name" value="Alanine racemase"/>
    <property type="match status" value="1"/>
</dbReference>
<dbReference type="InterPro" id="IPR022657">
    <property type="entry name" value="De-COase2_CS"/>
</dbReference>
<dbReference type="PANTHER" id="PTHR11482:SF6">
    <property type="entry name" value="ORNITHINE DECARBOXYLASE 1-RELATED"/>
    <property type="match status" value="1"/>
</dbReference>
<dbReference type="CDD" id="cd00622">
    <property type="entry name" value="PLPDE_III_ODC"/>
    <property type="match status" value="1"/>
</dbReference>
<dbReference type="GO" id="GO:0004586">
    <property type="term" value="F:ornithine decarboxylase activity"/>
    <property type="evidence" value="ECO:0007669"/>
    <property type="project" value="UniProtKB-EC"/>
</dbReference>
<dbReference type="EC" id="4.1.1.17" evidence="6"/>
<comment type="similarity">
    <text evidence="2">Belongs to the Orn/Lys/Arg decarboxylase class-II family.</text>
</comment>
<dbReference type="FunFam" id="3.20.20.10:FF:000008">
    <property type="entry name" value="Ornithine decarboxylase"/>
    <property type="match status" value="1"/>
</dbReference>
<evidence type="ECO:0000256" key="3">
    <source>
        <dbReference type="ARBA" id="ARBA00022898"/>
    </source>
</evidence>
<dbReference type="AlphaFoldDB" id="A0A511BBC3"/>
<gene>
    <name evidence="10" type="ORF">GKA01_23080</name>
</gene>
<dbReference type="PRINTS" id="PR01179">
    <property type="entry name" value="ODADCRBXLASE"/>
</dbReference>
<dbReference type="FunFam" id="2.40.37.10:FF:000004">
    <property type="entry name" value="Ornithine decarboxylase"/>
    <property type="match status" value="1"/>
</dbReference>
<proteinExistence type="inferred from homology"/>
<reference evidence="10 11" key="1">
    <citation type="submission" date="2019-07" db="EMBL/GenBank/DDBJ databases">
        <title>Whole genome shotgun sequence of Gluconobacter kanchanaburiensis NBRC 103587.</title>
        <authorList>
            <person name="Hosoyama A."/>
            <person name="Uohara A."/>
            <person name="Ohji S."/>
            <person name="Ichikawa N."/>
        </authorList>
    </citation>
    <scope>NUCLEOTIDE SEQUENCE [LARGE SCALE GENOMIC DNA]</scope>
    <source>
        <strain evidence="10 11">NBRC 103587</strain>
    </source>
</reference>
<comment type="pathway">
    <text evidence="5">Amine and polyamine biosynthesis; putrescine biosynthesis via L-ornithine pathway; putrescine from L-ornithine: step 1/1.</text>
</comment>
<dbReference type="InterPro" id="IPR029066">
    <property type="entry name" value="PLP-binding_barrel"/>
</dbReference>
<keyword evidence="4" id="KW-0456">Lyase</keyword>
<sequence>MTPKITRFLAEQQPATPCLVVDLDVVETHFHALHHSMPEAKIYYAIKANPAPAILNRLVALGSCFDAASIAEIRMCLDAGATPDRISYGNTLKKPEWICEAYDLGIRLFVFDSIEELEKLGQHAPGARVFCRLAVENEGADWPLSRKFGTTLKHARALMLHARDLGLKPYGLSFHVGSQQTGVAAYDHAITKAAALYHDLRAQGVDLGMLNLGGGFPTHYRENVPSVQDFADTIHASLTTNFPDDAPEILLEPGRYMVGQSGVVSSEVILVSRRGGAASDPRWVYLDIGRFGGLAETEGEAIRYTFRTSRDAEEGTRSPCVVAGPSCDGVDIMYEKNRITMPDSLTCGDRIEILATGAYVSTYCSVGFNGFPPLTEYYI</sequence>
<evidence type="ECO:0000256" key="8">
    <source>
        <dbReference type="PIRSR" id="PIRSR600183-50"/>
    </source>
</evidence>
<evidence type="ECO:0000256" key="2">
    <source>
        <dbReference type="ARBA" id="ARBA00008872"/>
    </source>
</evidence>
<evidence type="ECO:0000256" key="6">
    <source>
        <dbReference type="ARBA" id="ARBA00034138"/>
    </source>
</evidence>
<dbReference type="GO" id="GO:0033387">
    <property type="term" value="P:putrescine biosynthetic process from arginine, via ornithine"/>
    <property type="evidence" value="ECO:0007669"/>
    <property type="project" value="TreeGrafter"/>
</dbReference>
<dbReference type="GO" id="GO:0005737">
    <property type="term" value="C:cytoplasm"/>
    <property type="evidence" value="ECO:0007669"/>
    <property type="project" value="TreeGrafter"/>
</dbReference>
<keyword evidence="3 8" id="KW-0663">Pyridoxal phosphate</keyword>
<dbReference type="OrthoDB" id="9802241at2"/>
<dbReference type="PROSITE" id="PS00879">
    <property type="entry name" value="ODR_DC_2_2"/>
    <property type="match status" value="1"/>
</dbReference>
<organism evidence="10 11">
    <name type="scientific">Gluconobacter kanchanaburiensis NBRC 103587</name>
    <dbReference type="NCBI Taxonomy" id="1307948"/>
    <lineage>
        <taxon>Bacteria</taxon>
        <taxon>Pseudomonadati</taxon>
        <taxon>Pseudomonadota</taxon>
        <taxon>Alphaproteobacteria</taxon>
        <taxon>Acetobacterales</taxon>
        <taxon>Acetobacteraceae</taxon>
        <taxon>Gluconobacter</taxon>
    </lineage>
</organism>
<dbReference type="RefSeq" id="WP_146863130.1">
    <property type="nucleotide sequence ID" value="NZ_BARK01000021.1"/>
</dbReference>
<dbReference type="PROSITE" id="PS00878">
    <property type="entry name" value="ODR_DC_2_1"/>
    <property type="match status" value="1"/>
</dbReference>
<dbReference type="Pfam" id="PF02784">
    <property type="entry name" value="Orn_Arg_deC_N"/>
    <property type="match status" value="1"/>
</dbReference>
<dbReference type="PRINTS" id="PR01182">
    <property type="entry name" value="ORNDCRBXLASE"/>
</dbReference>
<dbReference type="InterPro" id="IPR002433">
    <property type="entry name" value="Orn_de-COase"/>
</dbReference>
<dbReference type="PANTHER" id="PTHR11482">
    <property type="entry name" value="ARGININE/DIAMINOPIMELATE/ORNITHINE DECARBOXYLASE"/>
    <property type="match status" value="1"/>
</dbReference>
<dbReference type="SUPFAM" id="SSF50621">
    <property type="entry name" value="Alanine racemase C-terminal domain-like"/>
    <property type="match status" value="1"/>
</dbReference>
<dbReference type="Gene3D" id="2.40.37.10">
    <property type="entry name" value="Lyase, Ornithine Decarboxylase, Chain A, domain 1"/>
    <property type="match status" value="1"/>
</dbReference>
<dbReference type="InterPro" id="IPR022644">
    <property type="entry name" value="De-COase2_N"/>
</dbReference>
<evidence type="ECO:0000256" key="5">
    <source>
        <dbReference type="ARBA" id="ARBA00034115"/>
    </source>
</evidence>
<comment type="catalytic activity">
    <reaction evidence="7">
        <text>L-ornithine + H(+) = putrescine + CO2</text>
        <dbReference type="Rhea" id="RHEA:22964"/>
        <dbReference type="ChEBI" id="CHEBI:15378"/>
        <dbReference type="ChEBI" id="CHEBI:16526"/>
        <dbReference type="ChEBI" id="CHEBI:46911"/>
        <dbReference type="ChEBI" id="CHEBI:326268"/>
        <dbReference type="EC" id="4.1.1.17"/>
    </reaction>
</comment>
<evidence type="ECO:0000259" key="9">
    <source>
        <dbReference type="Pfam" id="PF02784"/>
    </source>
</evidence>
<accession>A0A511BBC3</accession>
<dbReference type="InterPro" id="IPR000183">
    <property type="entry name" value="Orn/DAP/Arg_de-COase"/>
</dbReference>